<dbReference type="RefSeq" id="WP_231332167.1">
    <property type="nucleotide sequence ID" value="NZ_CP059572.1"/>
</dbReference>
<dbReference type="InterPro" id="IPR043991">
    <property type="entry name" value="Gp3-like"/>
</dbReference>
<dbReference type="EMBL" id="CP059572">
    <property type="protein sequence ID" value="QXJ25954.1"/>
    <property type="molecule type" value="Genomic_DNA"/>
</dbReference>
<organism evidence="2 3">
    <name type="scientific">Actinomadura graeca</name>
    <dbReference type="NCBI Taxonomy" id="2750812"/>
    <lineage>
        <taxon>Bacteria</taxon>
        <taxon>Bacillati</taxon>
        <taxon>Actinomycetota</taxon>
        <taxon>Actinomycetes</taxon>
        <taxon>Streptosporangiales</taxon>
        <taxon>Thermomonosporaceae</taxon>
        <taxon>Actinomadura</taxon>
    </lineage>
</organism>
<keyword evidence="3" id="KW-1185">Reference proteome</keyword>
<accession>A0ABX8R6B2</accession>
<gene>
    <name evidence="2" type="ORF">AGRA3207_007523</name>
</gene>
<evidence type="ECO:0000256" key="1">
    <source>
        <dbReference type="SAM" id="MobiDB-lite"/>
    </source>
</evidence>
<feature type="compositionally biased region" description="Low complexity" evidence="1">
    <location>
        <begin position="215"/>
        <end position="234"/>
    </location>
</feature>
<evidence type="ECO:0000313" key="2">
    <source>
        <dbReference type="EMBL" id="QXJ25954.1"/>
    </source>
</evidence>
<sequence>MPIQPFLSQQRFTPVGQIRLGVFVAGKGTRPHPEKLDRFRFTSAARPLLVQVADRYGGQVVRWQPQGGGPPAWQVVSRVDRVPVIVPPRALSQYMETWSRGGLQRRCDGVTEQLSGRPCPCRRDRDRTCTPNTRLSVLLTEIEGLGTWRLWTRGWDAAAELPPSVEAMARLRAYFEATLYLRRRSKTVRGQTRHWMVPALEIRGVTPAILTTAAPSAPASSAPASFAAEPSAAAAPPPSRAPTTAPQQPGTVDRPRARSATPGDADTAGPAAGTGLLQAIQDASTPEAARLLMAHATATDHPKLDQLSAAAEHRIQMLDQQAAQLWEQICRAWPGDDLTRLQAAFAAGNDGIHPGSASIQQLTGFLQTIRDGDHATTGTS</sequence>
<evidence type="ECO:0000313" key="3">
    <source>
        <dbReference type="Proteomes" id="UP001049518"/>
    </source>
</evidence>
<reference evidence="2" key="1">
    <citation type="submission" date="2020-07" db="EMBL/GenBank/DDBJ databases">
        <authorList>
            <person name="Tarantini F.S."/>
            <person name="Hong K.W."/>
            <person name="Chan K.G."/>
        </authorList>
    </citation>
    <scope>NUCLEOTIDE SEQUENCE</scope>
    <source>
        <strain evidence="2">32-07</strain>
    </source>
</reference>
<feature type="compositionally biased region" description="Low complexity" evidence="1">
    <location>
        <begin position="260"/>
        <end position="272"/>
    </location>
</feature>
<proteinExistence type="predicted"/>
<protein>
    <submittedName>
        <fullName evidence="2">Uncharacterized protein</fullName>
    </submittedName>
</protein>
<dbReference type="Proteomes" id="UP001049518">
    <property type="component" value="Chromosome"/>
</dbReference>
<feature type="region of interest" description="Disordered" evidence="1">
    <location>
        <begin position="215"/>
        <end position="272"/>
    </location>
</feature>
<name>A0ABX8R6B2_9ACTN</name>
<dbReference type="Pfam" id="PF18897">
    <property type="entry name" value="Gp3-like"/>
    <property type="match status" value="1"/>
</dbReference>